<evidence type="ECO:0000256" key="11">
    <source>
        <dbReference type="PROSITE-ProRule" id="PRU00176"/>
    </source>
</evidence>
<keyword evidence="14" id="KW-0648">Protein biosynthesis</keyword>
<gene>
    <name evidence="14" type="ORF">MGAL_10B092811</name>
</gene>
<sequence>MVHIIFPPTLTEEEEILKQKYAKLRKKKKALLAARAPKPEKEQPINAPTKRAAPENAGDATQQAKKLLKLGAIKIKESQEKQNFKRSKNFEKRKDSEKIPAVGFQPFSSSHQDEEEKENRPRARGLYDTFVSGGTEREGGREREPPPKKGHTIYVNGNGISEDILRKAFKDIGTISHITMEKDKNVGFVTFESMDASDKAIAEVNGAMFEGVQLRVSMARRQPTFDSQSNEPQSTASWSTIAASSSQKGNHRDRRGQVHYEDEDLFG</sequence>
<evidence type="ECO:0000313" key="14">
    <source>
        <dbReference type="EMBL" id="VDI69901.1"/>
    </source>
</evidence>
<feature type="region of interest" description="Disordered" evidence="12">
    <location>
        <begin position="220"/>
        <end position="267"/>
    </location>
</feature>
<keyword evidence="14" id="KW-0251">Elongation factor</keyword>
<dbReference type="OrthoDB" id="378874at2759"/>
<organism evidence="14 15">
    <name type="scientific">Mytilus galloprovincialis</name>
    <name type="common">Mediterranean mussel</name>
    <dbReference type="NCBI Taxonomy" id="29158"/>
    <lineage>
        <taxon>Eukaryota</taxon>
        <taxon>Metazoa</taxon>
        <taxon>Spiralia</taxon>
        <taxon>Lophotrochozoa</taxon>
        <taxon>Mollusca</taxon>
        <taxon>Bivalvia</taxon>
        <taxon>Autobranchia</taxon>
        <taxon>Pteriomorphia</taxon>
        <taxon>Mytilida</taxon>
        <taxon>Mytiloidea</taxon>
        <taxon>Mytilidae</taxon>
        <taxon>Mytilinae</taxon>
        <taxon>Mytilus</taxon>
    </lineage>
</organism>
<dbReference type="GO" id="GO:0003746">
    <property type="term" value="F:translation elongation factor activity"/>
    <property type="evidence" value="ECO:0007669"/>
    <property type="project" value="UniProtKB-KW"/>
</dbReference>
<keyword evidence="6" id="KW-0678">Repressor</keyword>
<feature type="region of interest" description="Disordered" evidence="12">
    <location>
        <begin position="31"/>
        <end position="62"/>
    </location>
</feature>
<name>A0A8B6GW72_MYTGA</name>
<evidence type="ECO:0000256" key="3">
    <source>
        <dbReference type="ARBA" id="ARBA00006120"/>
    </source>
</evidence>
<reference evidence="14" key="1">
    <citation type="submission" date="2018-11" db="EMBL/GenBank/DDBJ databases">
        <authorList>
            <person name="Alioto T."/>
            <person name="Alioto T."/>
        </authorList>
    </citation>
    <scope>NUCLEOTIDE SEQUENCE</scope>
</reference>
<comment type="subcellular location">
    <subcellularLocation>
        <location evidence="2">Chromosome</location>
    </subcellularLocation>
    <subcellularLocation>
        <location evidence="1">Nucleus</location>
    </subcellularLocation>
</comment>
<keyword evidence="15" id="KW-1185">Reference proteome</keyword>
<dbReference type="PANTHER" id="PTHR17250">
    <property type="entry name" value="NEGATIVE ELONGATION FACTOR E"/>
    <property type="match status" value="1"/>
</dbReference>
<dbReference type="Gene3D" id="3.30.70.330">
    <property type="match status" value="1"/>
</dbReference>
<dbReference type="PROSITE" id="PS50102">
    <property type="entry name" value="RRM"/>
    <property type="match status" value="1"/>
</dbReference>
<dbReference type="GO" id="GO:0003723">
    <property type="term" value="F:RNA binding"/>
    <property type="evidence" value="ECO:0007669"/>
    <property type="project" value="UniProtKB-UniRule"/>
</dbReference>
<dbReference type="GO" id="GO:0005694">
    <property type="term" value="C:chromosome"/>
    <property type="evidence" value="ECO:0007669"/>
    <property type="project" value="UniProtKB-SubCell"/>
</dbReference>
<evidence type="ECO:0000256" key="6">
    <source>
        <dbReference type="ARBA" id="ARBA00022491"/>
    </source>
</evidence>
<protein>
    <recommendedName>
        <fullName evidence="4">Negative elongation factor E</fullName>
    </recommendedName>
</protein>
<dbReference type="AlphaFoldDB" id="A0A8B6GW72"/>
<evidence type="ECO:0000256" key="12">
    <source>
        <dbReference type="SAM" id="MobiDB-lite"/>
    </source>
</evidence>
<feature type="domain" description="RRM" evidence="13">
    <location>
        <begin position="151"/>
        <end position="221"/>
    </location>
</feature>
<evidence type="ECO:0000256" key="4">
    <source>
        <dbReference type="ARBA" id="ARBA00014464"/>
    </source>
</evidence>
<dbReference type="SUPFAM" id="SSF54928">
    <property type="entry name" value="RNA-binding domain, RBD"/>
    <property type="match status" value="1"/>
</dbReference>
<evidence type="ECO:0000256" key="9">
    <source>
        <dbReference type="ARBA" id="ARBA00023163"/>
    </source>
</evidence>
<evidence type="ECO:0000256" key="5">
    <source>
        <dbReference type="ARBA" id="ARBA00022454"/>
    </source>
</evidence>
<keyword evidence="8" id="KW-0805">Transcription regulation</keyword>
<comment type="similarity">
    <text evidence="3">Belongs to the RRM NELF-E family.</text>
</comment>
<accession>A0A8B6GW72</accession>
<comment type="caution">
    <text evidence="14">The sequence shown here is derived from an EMBL/GenBank/DDBJ whole genome shotgun (WGS) entry which is preliminary data.</text>
</comment>
<dbReference type="Pfam" id="PF00076">
    <property type="entry name" value="RRM_1"/>
    <property type="match status" value="1"/>
</dbReference>
<feature type="compositionally biased region" description="Basic and acidic residues" evidence="12">
    <location>
        <begin position="135"/>
        <end position="147"/>
    </location>
</feature>
<feature type="compositionally biased region" description="Basic and acidic residues" evidence="12">
    <location>
        <begin position="111"/>
        <end position="121"/>
    </location>
</feature>
<keyword evidence="7 11" id="KW-0694">RNA-binding</keyword>
<evidence type="ECO:0000256" key="2">
    <source>
        <dbReference type="ARBA" id="ARBA00004286"/>
    </source>
</evidence>
<evidence type="ECO:0000256" key="1">
    <source>
        <dbReference type="ARBA" id="ARBA00004123"/>
    </source>
</evidence>
<feature type="compositionally biased region" description="Polar residues" evidence="12">
    <location>
        <begin position="224"/>
        <end position="233"/>
    </location>
</feature>
<evidence type="ECO:0000256" key="7">
    <source>
        <dbReference type="ARBA" id="ARBA00022884"/>
    </source>
</evidence>
<dbReference type="SMART" id="SM00360">
    <property type="entry name" value="RRM"/>
    <property type="match status" value="1"/>
</dbReference>
<dbReference type="Proteomes" id="UP000596742">
    <property type="component" value="Unassembled WGS sequence"/>
</dbReference>
<dbReference type="InterPro" id="IPR035979">
    <property type="entry name" value="RBD_domain_sf"/>
</dbReference>
<dbReference type="PANTHER" id="PTHR17250:SF0">
    <property type="entry name" value="NEGATIVE ELONGATION FACTOR E"/>
    <property type="match status" value="1"/>
</dbReference>
<evidence type="ECO:0000313" key="15">
    <source>
        <dbReference type="Proteomes" id="UP000596742"/>
    </source>
</evidence>
<dbReference type="InterPro" id="IPR033102">
    <property type="entry name" value="NELFE"/>
</dbReference>
<evidence type="ECO:0000259" key="13">
    <source>
        <dbReference type="PROSITE" id="PS50102"/>
    </source>
</evidence>
<dbReference type="EMBL" id="UYJE01009096">
    <property type="protein sequence ID" value="VDI69901.1"/>
    <property type="molecule type" value="Genomic_DNA"/>
</dbReference>
<evidence type="ECO:0000256" key="10">
    <source>
        <dbReference type="ARBA" id="ARBA00023242"/>
    </source>
</evidence>
<evidence type="ECO:0000256" key="8">
    <source>
        <dbReference type="ARBA" id="ARBA00023015"/>
    </source>
</evidence>
<dbReference type="InterPro" id="IPR000504">
    <property type="entry name" value="RRM_dom"/>
</dbReference>
<feature type="compositionally biased region" description="Basic and acidic residues" evidence="12">
    <location>
        <begin position="78"/>
        <end position="98"/>
    </location>
</feature>
<dbReference type="GO" id="GO:0034244">
    <property type="term" value="P:negative regulation of transcription elongation by RNA polymerase II"/>
    <property type="evidence" value="ECO:0007669"/>
    <property type="project" value="TreeGrafter"/>
</dbReference>
<keyword evidence="5" id="KW-0158">Chromosome</keyword>
<dbReference type="InterPro" id="IPR012677">
    <property type="entry name" value="Nucleotide-bd_a/b_plait_sf"/>
</dbReference>
<keyword evidence="10" id="KW-0539">Nucleus</keyword>
<feature type="region of interest" description="Disordered" evidence="12">
    <location>
        <begin position="78"/>
        <end position="153"/>
    </location>
</feature>
<keyword evidence="9" id="KW-0804">Transcription</keyword>
<proteinExistence type="inferred from homology"/>
<feature type="compositionally biased region" description="Low complexity" evidence="12">
    <location>
        <begin position="234"/>
        <end position="246"/>
    </location>
</feature>
<dbReference type="GO" id="GO:0032021">
    <property type="term" value="C:NELF complex"/>
    <property type="evidence" value="ECO:0007669"/>
    <property type="project" value="InterPro"/>
</dbReference>